<comment type="caution">
    <text evidence="2">The sequence shown here is derived from an EMBL/GenBank/DDBJ whole genome shotgun (WGS) entry which is preliminary data.</text>
</comment>
<evidence type="ECO:0000313" key="3">
    <source>
        <dbReference type="Proteomes" id="UP001139994"/>
    </source>
</evidence>
<dbReference type="InterPro" id="IPR018247">
    <property type="entry name" value="EF_Hand_1_Ca_BS"/>
</dbReference>
<reference evidence="2" key="2">
    <citation type="submission" date="2022-09" db="EMBL/GenBank/DDBJ databases">
        <authorList>
            <person name="Cesa-Luna C."/>
            <person name="Girard L."/>
            <person name="Lood C."/>
            <person name="Hofte M."/>
            <person name="De Mot R."/>
        </authorList>
    </citation>
    <scope>NUCLEOTIDE SEQUENCE</scope>
    <source>
        <strain evidence="2">COR51</strain>
    </source>
</reference>
<sequence>MEDKMYKGTPMKTTLDAQVVEKSRPVVQIQTSVVMGLGDFYLWEYVFKPLDRNRDGVVAVSEIRRYFHEKVQEFQNLESEFRKVLDENGDGVVTLEEFLECARTAEMEITTTTVRK</sequence>
<protein>
    <submittedName>
        <fullName evidence="2">EF-hand domain-containing protein</fullName>
    </submittedName>
</protein>
<dbReference type="InterPro" id="IPR002048">
    <property type="entry name" value="EF_hand_dom"/>
</dbReference>
<evidence type="ECO:0000259" key="1">
    <source>
        <dbReference type="PROSITE" id="PS50222"/>
    </source>
</evidence>
<dbReference type="PROSITE" id="PS00018">
    <property type="entry name" value="EF_HAND_1"/>
    <property type="match status" value="2"/>
</dbReference>
<dbReference type="PROSITE" id="PS50222">
    <property type="entry name" value="EF_HAND_2"/>
    <property type="match status" value="1"/>
</dbReference>
<accession>A0ABT2V5I7</accession>
<dbReference type="InterPro" id="IPR011992">
    <property type="entry name" value="EF-hand-dom_pair"/>
</dbReference>
<gene>
    <name evidence="2" type="ORF">OC929_01785</name>
</gene>
<dbReference type="EMBL" id="JAOSLA010000002">
    <property type="protein sequence ID" value="MCU7236767.1"/>
    <property type="molecule type" value="Genomic_DNA"/>
</dbReference>
<dbReference type="RefSeq" id="WP_162232962.1">
    <property type="nucleotide sequence ID" value="NZ_JAOSLA010000002.1"/>
</dbReference>
<dbReference type="Proteomes" id="UP001139994">
    <property type="component" value="Unassembled WGS sequence"/>
</dbReference>
<reference evidence="2" key="1">
    <citation type="journal article" date="2022" name="Microbiol. Spectr.">
        <title>An Nuclear Magnetic Resonance Fingerprint Matching Approach for the Identification and Structural Re-Evaluation of Pseudomonas Lipopeptides.</title>
        <authorList>
            <person name="De Roo V."/>
            <person name="Verleysen Y."/>
            <person name="Kovacs B."/>
            <person name="De Vleeschouwer M."/>
            <person name="Muangkaew P."/>
            <person name="Girard L."/>
            <person name="Hofte M."/>
            <person name="De Mot R."/>
            <person name="Madder A."/>
            <person name="Geudens N."/>
            <person name="Martins J.C."/>
        </authorList>
    </citation>
    <scope>NUCLEOTIDE SEQUENCE</scope>
    <source>
        <strain evidence="2">COR51</strain>
    </source>
</reference>
<dbReference type="Pfam" id="PF13499">
    <property type="entry name" value="EF-hand_7"/>
    <property type="match status" value="1"/>
</dbReference>
<reference evidence="2" key="3">
    <citation type="journal article" date="2023" name="mSystems">
        <title>Charting the Lipopeptidome of Nonpathogenic Pseudomonas.</title>
        <authorList>
            <person name="Cesa-Luna C."/>
            <person name="Geudens N."/>
            <person name="Girard L."/>
            <person name="De Roo V."/>
            <person name="Maklad H.R."/>
            <person name="Martins J.C."/>
            <person name="Hofte M."/>
            <person name="De Mot R."/>
        </authorList>
    </citation>
    <scope>NUCLEOTIDE SEQUENCE</scope>
    <source>
        <strain evidence="2">COR51</strain>
    </source>
</reference>
<keyword evidence="3" id="KW-1185">Reference proteome</keyword>
<dbReference type="SUPFAM" id="SSF47473">
    <property type="entry name" value="EF-hand"/>
    <property type="match status" value="1"/>
</dbReference>
<organism evidence="2 3">
    <name type="scientific">Pseudomonas peradeniyensis</name>
    <dbReference type="NCBI Taxonomy" id="2745488"/>
    <lineage>
        <taxon>Bacteria</taxon>
        <taxon>Pseudomonadati</taxon>
        <taxon>Pseudomonadota</taxon>
        <taxon>Gammaproteobacteria</taxon>
        <taxon>Pseudomonadales</taxon>
        <taxon>Pseudomonadaceae</taxon>
        <taxon>Pseudomonas</taxon>
    </lineage>
</organism>
<name>A0ABT2V5I7_9PSED</name>
<evidence type="ECO:0000313" key="2">
    <source>
        <dbReference type="EMBL" id="MCU7236767.1"/>
    </source>
</evidence>
<dbReference type="Gene3D" id="1.10.238.10">
    <property type="entry name" value="EF-hand"/>
    <property type="match status" value="1"/>
</dbReference>
<feature type="domain" description="EF-hand" evidence="1">
    <location>
        <begin position="83"/>
        <end position="108"/>
    </location>
</feature>
<proteinExistence type="predicted"/>